<protein>
    <submittedName>
        <fullName evidence="2">Uncharacterized protein</fullName>
    </submittedName>
</protein>
<evidence type="ECO:0000256" key="1">
    <source>
        <dbReference type="SAM" id="Phobius"/>
    </source>
</evidence>
<dbReference type="Proteomes" id="UP001596052">
    <property type="component" value="Unassembled WGS sequence"/>
</dbReference>
<organism evidence="2 3">
    <name type="scientific">Prosthecobacter fluviatilis</name>
    <dbReference type="NCBI Taxonomy" id="445931"/>
    <lineage>
        <taxon>Bacteria</taxon>
        <taxon>Pseudomonadati</taxon>
        <taxon>Verrucomicrobiota</taxon>
        <taxon>Verrucomicrobiia</taxon>
        <taxon>Verrucomicrobiales</taxon>
        <taxon>Verrucomicrobiaceae</taxon>
        <taxon>Prosthecobacter</taxon>
    </lineage>
</organism>
<dbReference type="EMBL" id="JBHSMQ010000015">
    <property type="protein sequence ID" value="MFC5458046.1"/>
    <property type="molecule type" value="Genomic_DNA"/>
</dbReference>
<name>A0ABW0KZL1_9BACT</name>
<comment type="caution">
    <text evidence="2">The sequence shown here is derived from an EMBL/GenBank/DDBJ whole genome shotgun (WGS) entry which is preliminary data.</text>
</comment>
<dbReference type="RefSeq" id="WP_377171988.1">
    <property type="nucleotide sequence ID" value="NZ_JBHSMQ010000015.1"/>
</dbReference>
<accession>A0ABW0KZL1</accession>
<evidence type="ECO:0000313" key="2">
    <source>
        <dbReference type="EMBL" id="MFC5458046.1"/>
    </source>
</evidence>
<keyword evidence="1" id="KW-0812">Transmembrane</keyword>
<feature type="transmembrane region" description="Helical" evidence="1">
    <location>
        <begin position="6"/>
        <end position="28"/>
    </location>
</feature>
<gene>
    <name evidence="2" type="ORF">ACFQDI_24460</name>
</gene>
<proteinExistence type="predicted"/>
<keyword evidence="1" id="KW-0472">Membrane</keyword>
<evidence type="ECO:0000313" key="3">
    <source>
        <dbReference type="Proteomes" id="UP001596052"/>
    </source>
</evidence>
<sequence>MTGKHPRWIVSFLTGAFASAILIGWHVLRSSHHYSELGTFFQGTVAGQQVQGIAFVEHDGLGFLELTQWKVELVRPGQHVTLYRKSSVFQEKVPYQPKVEIDGHQIRIDDGEDRFVVTVQ</sequence>
<reference evidence="3" key="1">
    <citation type="journal article" date="2019" name="Int. J. Syst. Evol. Microbiol.">
        <title>The Global Catalogue of Microorganisms (GCM) 10K type strain sequencing project: providing services to taxonomists for standard genome sequencing and annotation.</title>
        <authorList>
            <consortium name="The Broad Institute Genomics Platform"/>
            <consortium name="The Broad Institute Genome Sequencing Center for Infectious Disease"/>
            <person name="Wu L."/>
            <person name="Ma J."/>
        </authorList>
    </citation>
    <scope>NUCLEOTIDE SEQUENCE [LARGE SCALE GENOMIC DNA]</scope>
    <source>
        <strain evidence="3">CGMCC 4.1469</strain>
    </source>
</reference>
<keyword evidence="1" id="KW-1133">Transmembrane helix</keyword>
<keyword evidence="3" id="KW-1185">Reference proteome</keyword>